<dbReference type="PANTHER" id="PTHR21039">
    <property type="entry name" value="HISTIDINOL PHOSPHATASE-RELATED"/>
    <property type="match status" value="1"/>
</dbReference>
<dbReference type="NCBIfam" id="TIGR01856">
    <property type="entry name" value="hisJ_fam"/>
    <property type="match status" value="1"/>
</dbReference>
<evidence type="ECO:0000256" key="5">
    <source>
        <dbReference type="ARBA" id="ARBA00022801"/>
    </source>
</evidence>
<evidence type="ECO:0000313" key="11">
    <source>
        <dbReference type="Proteomes" id="UP000295689"/>
    </source>
</evidence>
<dbReference type="Pfam" id="PF02811">
    <property type="entry name" value="PHP"/>
    <property type="match status" value="1"/>
</dbReference>
<keyword evidence="4 8" id="KW-0028">Amino-acid biosynthesis</keyword>
<evidence type="ECO:0000256" key="3">
    <source>
        <dbReference type="ARBA" id="ARBA00013085"/>
    </source>
</evidence>
<keyword evidence="5 8" id="KW-0378">Hydrolase</keyword>
<feature type="domain" description="PHP" evidence="9">
    <location>
        <begin position="4"/>
        <end position="213"/>
    </location>
</feature>
<gene>
    <name evidence="10" type="ORF">EV146_107111</name>
</gene>
<name>A0A4R2BCF3_9BACI</name>
<dbReference type="InterPro" id="IPR016195">
    <property type="entry name" value="Pol/histidinol_Pase-like"/>
</dbReference>
<evidence type="ECO:0000256" key="8">
    <source>
        <dbReference type="RuleBase" id="RU366003"/>
    </source>
</evidence>
<dbReference type="NCBIfam" id="NF005996">
    <property type="entry name" value="PRK08123.1"/>
    <property type="match status" value="1"/>
</dbReference>
<evidence type="ECO:0000256" key="2">
    <source>
        <dbReference type="ARBA" id="ARBA00009152"/>
    </source>
</evidence>
<keyword evidence="6 8" id="KW-0368">Histidine biosynthesis</keyword>
<protein>
    <recommendedName>
        <fullName evidence="3 8">Histidinol-phosphatase</fullName>
        <shortName evidence="8">HolPase</shortName>
        <ecNumber evidence="3 8">3.1.3.15</ecNumber>
    </recommendedName>
</protein>
<evidence type="ECO:0000259" key="9">
    <source>
        <dbReference type="Pfam" id="PF02811"/>
    </source>
</evidence>
<dbReference type="InterPro" id="IPR010140">
    <property type="entry name" value="Histidinol_P_phosphatase_HisJ"/>
</dbReference>
<evidence type="ECO:0000256" key="7">
    <source>
        <dbReference type="ARBA" id="ARBA00049158"/>
    </source>
</evidence>
<comment type="similarity">
    <text evidence="2 8">Belongs to the PHP hydrolase family. HisK subfamily.</text>
</comment>
<evidence type="ECO:0000313" key="10">
    <source>
        <dbReference type="EMBL" id="TCN24416.1"/>
    </source>
</evidence>
<dbReference type="Gene3D" id="3.20.20.140">
    <property type="entry name" value="Metal-dependent hydrolases"/>
    <property type="match status" value="1"/>
</dbReference>
<sequence>MVKDGHVHTHFCPHGTNDPFESYIEKALSLGYTEISFTEHAPLPLSFTDPTPLRDSAMDHSDLEEYFAEVNALKKKYGDKIKINAGLEVDYIEGYEKETAKLLDKIGPKLDDSILSVHFLKDPFGYSCIDYSPDHFRYMISAYGSIEQIHVNYYRTLIHSILADLGPYKPKRIGHITLVNKFQLKFPAPRTFSEEITQVLKAMKEYGYELDYNGAGTSKPLCREPYPPAEVIDQAVSLGIPLVYGSDAHRAKELGQGLDLMSKKLENRQ</sequence>
<evidence type="ECO:0000256" key="4">
    <source>
        <dbReference type="ARBA" id="ARBA00022605"/>
    </source>
</evidence>
<reference evidence="10 11" key="1">
    <citation type="journal article" date="2015" name="Stand. Genomic Sci.">
        <title>Genomic Encyclopedia of Bacterial and Archaeal Type Strains, Phase III: the genomes of soil and plant-associated and newly described type strains.</title>
        <authorList>
            <person name="Whitman W.B."/>
            <person name="Woyke T."/>
            <person name="Klenk H.P."/>
            <person name="Zhou Y."/>
            <person name="Lilburn T.G."/>
            <person name="Beck B.J."/>
            <person name="De Vos P."/>
            <person name="Vandamme P."/>
            <person name="Eisen J.A."/>
            <person name="Garrity G."/>
            <person name="Hugenholtz P."/>
            <person name="Kyrpides N.C."/>
        </authorList>
    </citation>
    <scope>NUCLEOTIDE SEQUENCE [LARGE SCALE GENOMIC DNA]</scope>
    <source>
        <strain evidence="10 11">CV53</strain>
    </source>
</reference>
<organism evidence="10 11">
    <name type="scientific">Mesobacillus foraminis</name>
    <dbReference type="NCBI Taxonomy" id="279826"/>
    <lineage>
        <taxon>Bacteria</taxon>
        <taxon>Bacillati</taxon>
        <taxon>Bacillota</taxon>
        <taxon>Bacilli</taxon>
        <taxon>Bacillales</taxon>
        <taxon>Bacillaceae</taxon>
        <taxon>Mesobacillus</taxon>
    </lineage>
</organism>
<comment type="catalytic activity">
    <reaction evidence="7 8">
        <text>L-histidinol phosphate + H2O = L-histidinol + phosphate</text>
        <dbReference type="Rhea" id="RHEA:14465"/>
        <dbReference type="ChEBI" id="CHEBI:15377"/>
        <dbReference type="ChEBI" id="CHEBI:43474"/>
        <dbReference type="ChEBI" id="CHEBI:57699"/>
        <dbReference type="ChEBI" id="CHEBI:57980"/>
        <dbReference type="EC" id="3.1.3.15"/>
    </reaction>
</comment>
<dbReference type="EMBL" id="SLVV01000007">
    <property type="protein sequence ID" value="TCN24416.1"/>
    <property type="molecule type" value="Genomic_DNA"/>
</dbReference>
<dbReference type="InterPro" id="IPR004013">
    <property type="entry name" value="PHP_dom"/>
</dbReference>
<comment type="caution">
    <text evidence="10">The sequence shown here is derived from an EMBL/GenBank/DDBJ whole genome shotgun (WGS) entry which is preliminary data.</text>
</comment>
<accession>A0A4R2BCF3</accession>
<dbReference type="PANTHER" id="PTHR21039:SF0">
    <property type="entry name" value="HISTIDINOL-PHOSPHATASE"/>
    <property type="match status" value="1"/>
</dbReference>
<dbReference type="SUPFAM" id="SSF89550">
    <property type="entry name" value="PHP domain-like"/>
    <property type="match status" value="1"/>
</dbReference>
<dbReference type="UniPathway" id="UPA00031">
    <property type="reaction ID" value="UER00013"/>
</dbReference>
<dbReference type="AlphaFoldDB" id="A0A4R2BCF3"/>
<dbReference type="Proteomes" id="UP000295689">
    <property type="component" value="Unassembled WGS sequence"/>
</dbReference>
<dbReference type="GO" id="GO:0005737">
    <property type="term" value="C:cytoplasm"/>
    <property type="evidence" value="ECO:0007669"/>
    <property type="project" value="TreeGrafter"/>
</dbReference>
<dbReference type="CDD" id="cd12110">
    <property type="entry name" value="PHP_HisPPase_Hisj_like"/>
    <property type="match status" value="1"/>
</dbReference>
<proteinExistence type="inferred from homology"/>
<keyword evidence="11" id="KW-1185">Reference proteome</keyword>
<evidence type="ECO:0000256" key="6">
    <source>
        <dbReference type="ARBA" id="ARBA00023102"/>
    </source>
</evidence>
<dbReference type="GO" id="GO:0000105">
    <property type="term" value="P:L-histidine biosynthetic process"/>
    <property type="evidence" value="ECO:0007669"/>
    <property type="project" value="UniProtKB-UniRule"/>
</dbReference>
<comment type="pathway">
    <text evidence="1 8">Amino-acid biosynthesis; L-histidine biosynthesis; L-histidine from 5-phospho-alpha-D-ribose 1-diphosphate: step 8/9.</text>
</comment>
<evidence type="ECO:0000256" key="1">
    <source>
        <dbReference type="ARBA" id="ARBA00004970"/>
    </source>
</evidence>
<dbReference type="GO" id="GO:0004401">
    <property type="term" value="F:histidinol-phosphatase activity"/>
    <property type="evidence" value="ECO:0007669"/>
    <property type="project" value="UniProtKB-UniRule"/>
</dbReference>
<dbReference type="EC" id="3.1.3.15" evidence="3 8"/>
<dbReference type="RefSeq" id="WP_132007149.1">
    <property type="nucleotide sequence ID" value="NZ_JABUHM010000005.1"/>
</dbReference>